<dbReference type="STRING" id="27835.A0A0N4XCW2"/>
<evidence type="ECO:0000256" key="4">
    <source>
        <dbReference type="RuleBase" id="RU003690"/>
    </source>
</evidence>
<dbReference type="SUPFAM" id="SSF51445">
    <property type="entry name" value="(Trans)glycosidases"/>
    <property type="match status" value="1"/>
</dbReference>
<dbReference type="GO" id="GO:0008422">
    <property type="term" value="F:beta-glucosidase activity"/>
    <property type="evidence" value="ECO:0007669"/>
    <property type="project" value="TreeGrafter"/>
</dbReference>
<dbReference type="WBParaSite" id="NBR_0000031701-mRNA-1">
    <property type="protein sequence ID" value="NBR_0000031701-mRNA-1"/>
    <property type="gene ID" value="NBR_0000031701"/>
</dbReference>
<dbReference type="PANTHER" id="PTHR10353:SF36">
    <property type="entry name" value="LP05116P"/>
    <property type="match status" value="1"/>
</dbReference>
<evidence type="ECO:0000256" key="1">
    <source>
        <dbReference type="ARBA" id="ARBA00010838"/>
    </source>
</evidence>
<organism evidence="8">
    <name type="scientific">Nippostrongylus brasiliensis</name>
    <name type="common">Rat hookworm</name>
    <dbReference type="NCBI Taxonomy" id="27835"/>
    <lineage>
        <taxon>Eukaryota</taxon>
        <taxon>Metazoa</taxon>
        <taxon>Ecdysozoa</taxon>
        <taxon>Nematoda</taxon>
        <taxon>Chromadorea</taxon>
        <taxon>Rhabditida</taxon>
        <taxon>Rhabditina</taxon>
        <taxon>Rhabditomorpha</taxon>
        <taxon>Strongyloidea</taxon>
        <taxon>Heligmosomidae</taxon>
        <taxon>Nippostrongylus</taxon>
    </lineage>
</organism>
<evidence type="ECO:0000313" key="8">
    <source>
        <dbReference type="WBParaSite" id="NBR_0000031701-mRNA-1"/>
    </source>
</evidence>
<dbReference type="PRINTS" id="PR00131">
    <property type="entry name" value="GLHYDRLASE1"/>
</dbReference>
<comment type="similarity">
    <text evidence="1 4">Belongs to the glycosyl hydrolase 1 family.</text>
</comment>
<dbReference type="Pfam" id="PF00232">
    <property type="entry name" value="Glyco_hydro_1"/>
    <property type="match status" value="2"/>
</dbReference>
<keyword evidence="5" id="KW-1133">Transmembrane helix</keyword>
<dbReference type="InterPro" id="IPR017853">
    <property type="entry name" value="GH"/>
</dbReference>
<sequence length="267" mass="30971">KWSTATAAFQVEGATRKDGRGPSIWDEYVQKPGKIRDNSTADVACDSYHNYMDDIKLMKALGVSHYRFSLSWPRIFPNGVPSVINRKGLHYYHALIDALKENGIEPMVTLYHWDLPLGLHVKGGWLNQEIVKWFRLYAIFCFREFGDKVCDSFRTFPFSFFFFILLFYTTFLYTFVFVTENGCMNTPGEGRNDLTRIRYLRDHIAAVSKAIADGCNVIGYTVWSLMDNFEWADGYANLFGVHEVRINSYLLFSEKRRSVENHITIGW</sequence>
<evidence type="ECO:0000256" key="2">
    <source>
        <dbReference type="ARBA" id="ARBA00022801"/>
    </source>
</evidence>
<dbReference type="AlphaFoldDB" id="A0A0N4XCW2"/>
<keyword evidence="5" id="KW-0472">Membrane</keyword>
<evidence type="ECO:0000313" key="6">
    <source>
        <dbReference type="EMBL" id="VDL62788.1"/>
    </source>
</evidence>
<dbReference type="Proteomes" id="UP000271162">
    <property type="component" value="Unassembled WGS sequence"/>
</dbReference>
<proteinExistence type="inferred from homology"/>
<keyword evidence="2" id="KW-0378">Hydrolase</keyword>
<reference evidence="6 7" key="2">
    <citation type="submission" date="2018-11" db="EMBL/GenBank/DDBJ databases">
        <authorList>
            <consortium name="Pathogen Informatics"/>
        </authorList>
    </citation>
    <scope>NUCLEOTIDE SEQUENCE [LARGE SCALE GENOMIC DNA]</scope>
</reference>
<gene>
    <name evidence="6" type="ORF">NBR_LOCUS318</name>
</gene>
<dbReference type="InterPro" id="IPR001360">
    <property type="entry name" value="Glyco_hydro_1"/>
</dbReference>
<reference evidence="8" key="1">
    <citation type="submission" date="2017-02" db="UniProtKB">
        <authorList>
            <consortium name="WormBaseParasite"/>
        </authorList>
    </citation>
    <scope>IDENTIFICATION</scope>
</reference>
<dbReference type="PANTHER" id="PTHR10353">
    <property type="entry name" value="GLYCOSYL HYDROLASE"/>
    <property type="match status" value="1"/>
</dbReference>
<dbReference type="Gene3D" id="3.20.20.80">
    <property type="entry name" value="Glycosidases"/>
    <property type="match status" value="2"/>
</dbReference>
<evidence type="ECO:0000256" key="5">
    <source>
        <dbReference type="SAM" id="Phobius"/>
    </source>
</evidence>
<dbReference type="EMBL" id="UYSL01000112">
    <property type="protein sequence ID" value="VDL62788.1"/>
    <property type="molecule type" value="Genomic_DNA"/>
</dbReference>
<keyword evidence="5" id="KW-0812">Transmembrane</keyword>
<dbReference type="OMA" id="NHITIGW"/>
<evidence type="ECO:0000256" key="3">
    <source>
        <dbReference type="ARBA" id="ARBA00023295"/>
    </source>
</evidence>
<feature type="transmembrane region" description="Helical" evidence="5">
    <location>
        <begin position="158"/>
        <end position="178"/>
    </location>
</feature>
<protein>
    <submittedName>
        <fullName evidence="8">Myrosinase 1</fullName>
    </submittedName>
</protein>
<keyword evidence="7" id="KW-1185">Reference proteome</keyword>
<name>A0A0N4XCW2_NIPBR</name>
<keyword evidence="3" id="KW-0326">Glycosidase</keyword>
<dbReference type="GO" id="GO:0005975">
    <property type="term" value="P:carbohydrate metabolic process"/>
    <property type="evidence" value="ECO:0007669"/>
    <property type="project" value="InterPro"/>
</dbReference>
<accession>A0A0N4XCW2</accession>
<evidence type="ECO:0000313" key="7">
    <source>
        <dbReference type="Proteomes" id="UP000271162"/>
    </source>
</evidence>